<evidence type="ECO:0000313" key="2">
    <source>
        <dbReference type="EMBL" id="KAK5978059.1"/>
    </source>
</evidence>
<evidence type="ECO:0000256" key="1">
    <source>
        <dbReference type="SAM" id="SignalP"/>
    </source>
</evidence>
<reference evidence="2 3" key="1">
    <citation type="submission" date="2019-10" db="EMBL/GenBank/DDBJ databases">
        <title>Assembly and Annotation for the nematode Trichostrongylus colubriformis.</title>
        <authorList>
            <person name="Martin J."/>
        </authorList>
    </citation>
    <scope>NUCLEOTIDE SEQUENCE [LARGE SCALE GENOMIC DNA]</scope>
    <source>
        <strain evidence="2">G859</strain>
        <tissue evidence="2">Whole worm</tissue>
    </source>
</reference>
<comment type="caution">
    <text evidence="2">The sequence shown here is derived from an EMBL/GenBank/DDBJ whole genome shotgun (WGS) entry which is preliminary data.</text>
</comment>
<evidence type="ECO:0000313" key="3">
    <source>
        <dbReference type="Proteomes" id="UP001331761"/>
    </source>
</evidence>
<proteinExistence type="predicted"/>
<feature type="non-terminal residue" evidence="2">
    <location>
        <position position="1"/>
    </location>
</feature>
<feature type="signal peptide" evidence="1">
    <location>
        <begin position="1"/>
        <end position="23"/>
    </location>
</feature>
<feature type="chain" id="PRO_5043036706" evidence="1">
    <location>
        <begin position="24"/>
        <end position="65"/>
    </location>
</feature>
<dbReference type="AlphaFoldDB" id="A0AAN8IKL1"/>
<organism evidence="2 3">
    <name type="scientific">Trichostrongylus colubriformis</name>
    <name type="common">Black scour worm</name>
    <dbReference type="NCBI Taxonomy" id="6319"/>
    <lineage>
        <taxon>Eukaryota</taxon>
        <taxon>Metazoa</taxon>
        <taxon>Ecdysozoa</taxon>
        <taxon>Nematoda</taxon>
        <taxon>Chromadorea</taxon>
        <taxon>Rhabditida</taxon>
        <taxon>Rhabditina</taxon>
        <taxon>Rhabditomorpha</taxon>
        <taxon>Strongyloidea</taxon>
        <taxon>Trichostrongylidae</taxon>
        <taxon>Trichostrongylus</taxon>
    </lineage>
</organism>
<accession>A0AAN8IKL1</accession>
<dbReference type="EMBL" id="WIXE01009862">
    <property type="protein sequence ID" value="KAK5978059.1"/>
    <property type="molecule type" value="Genomic_DNA"/>
</dbReference>
<keyword evidence="1" id="KW-0732">Signal</keyword>
<dbReference type="Proteomes" id="UP001331761">
    <property type="component" value="Unassembled WGS sequence"/>
</dbReference>
<protein>
    <submittedName>
        <fullName evidence="2">Uncharacterized protein</fullName>
    </submittedName>
</protein>
<gene>
    <name evidence="2" type="ORF">GCK32_022278</name>
</gene>
<keyword evidence="3" id="KW-1185">Reference proteome</keyword>
<sequence>YPSHPKMRLTLLILLLIVIAAEAGVVKTVKGVGKKAVAGVQKGFSKMKNSLTKKTPKKGAQEESE</sequence>
<name>A0AAN8IKL1_TRICO</name>